<dbReference type="GO" id="GO:0006637">
    <property type="term" value="P:acyl-CoA metabolic process"/>
    <property type="evidence" value="ECO:0007669"/>
    <property type="project" value="TreeGrafter"/>
</dbReference>
<proteinExistence type="predicted"/>
<gene>
    <name evidence="2" type="ORF">FHR96_000864</name>
</gene>
<sequence>MLNIVRRLLPAFGTTYGPAGDGPFPGILILHGSEGGFSGWSHRLAVLFAAHGFLAYPHAYSRGGNAWNAGAIEEVALDRTAEALAALREFAYCSGRVGLYGVSRGGEHALLLASLMAEEGRAGQADALAAHASADVVCGAFDARSFRDSGDPGWQAWDAASRAWTWRGSSERLKPTTRIEIERYAGPVLLSHGVEDATWSVDMTRRLAERLAARKGHVETHFYEGEGHMLRSEAENLHHERLLRFFSRFLV</sequence>
<dbReference type="SUPFAM" id="SSF53474">
    <property type="entry name" value="alpha/beta-Hydrolases"/>
    <property type="match status" value="1"/>
</dbReference>
<dbReference type="GO" id="GO:0047617">
    <property type="term" value="F:fatty acyl-CoA hydrolase activity"/>
    <property type="evidence" value="ECO:0007669"/>
    <property type="project" value="TreeGrafter"/>
</dbReference>
<organism evidence="2 3">
    <name type="scientific">Halomonas organivorans</name>
    <dbReference type="NCBI Taxonomy" id="257772"/>
    <lineage>
        <taxon>Bacteria</taxon>
        <taxon>Pseudomonadati</taxon>
        <taxon>Pseudomonadota</taxon>
        <taxon>Gammaproteobacteria</taxon>
        <taxon>Oceanospirillales</taxon>
        <taxon>Halomonadaceae</taxon>
        <taxon>Halomonas</taxon>
    </lineage>
</organism>
<evidence type="ECO:0000259" key="1">
    <source>
        <dbReference type="Pfam" id="PF08840"/>
    </source>
</evidence>
<name>A0A7W5BVP5_9GAMM</name>
<feature type="domain" description="BAAT/Acyl-CoA thioester hydrolase C-terminal" evidence="1">
    <location>
        <begin position="81"/>
        <end position="231"/>
    </location>
</feature>
<protein>
    <submittedName>
        <fullName evidence="2">Pimeloyl-ACP methyl ester carboxylesterase</fullName>
    </submittedName>
</protein>
<reference evidence="2 3" key="1">
    <citation type="submission" date="2020-08" db="EMBL/GenBank/DDBJ databases">
        <title>Genomic Encyclopedia of Type Strains, Phase III (KMG-III): the genomes of soil and plant-associated and newly described type strains.</title>
        <authorList>
            <person name="Whitman W."/>
        </authorList>
    </citation>
    <scope>NUCLEOTIDE SEQUENCE [LARGE SCALE GENOMIC DNA]</scope>
    <source>
        <strain evidence="2 3">CECT 5995</strain>
    </source>
</reference>
<dbReference type="InterPro" id="IPR014940">
    <property type="entry name" value="BAAT_C"/>
</dbReference>
<dbReference type="PANTHER" id="PTHR10824">
    <property type="entry name" value="ACYL-COENZYME A THIOESTERASE-RELATED"/>
    <property type="match status" value="1"/>
</dbReference>
<dbReference type="RefSeq" id="WP_183386426.1">
    <property type="nucleotide sequence ID" value="NZ_JACHXM010000002.1"/>
</dbReference>
<dbReference type="InterPro" id="IPR029058">
    <property type="entry name" value="AB_hydrolase_fold"/>
</dbReference>
<keyword evidence="3" id="KW-1185">Reference proteome</keyword>
<dbReference type="GO" id="GO:0006631">
    <property type="term" value="P:fatty acid metabolic process"/>
    <property type="evidence" value="ECO:0007669"/>
    <property type="project" value="TreeGrafter"/>
</dbReference>
<dbReference type="AlphaFoldDB" id="A0A7W5BVP5"/>
<dbReference type="Gene3D" id="3.40.50.1820">
    <property type="entry name" value="alpha/beta hydrolase"/>
    <property type="match status" value="1"/>
</dbReference>
<comment type="caution">
    <text evidence="2">The sequence shown here is derived from an EMBL/GenBank/DDBJ whole genome shotgun (WGS) entry which is preliminary data.</text>
</comment>
<dbReference type="EMBL" id="JACHXM010000002">
    <property type="protein sequence ID" value="MBB3140017.1"/>
    <property type="molecule type" value="Genomic_DNA"/>
</dbReference>
<dbReference type="Pfam" id="PF08840">
    <property type="entry name" value="BAAT_C"/>
    <property type="match status" value="1"/>
</dbReference>
<evidence type="ECO:0000313" key="3">
    <source>
        <dbReference type="Proteomes" id="UP000525987"/>
    </source>
</evidence>
<evidence type="ECO:0000313" key="2">
    <source>
        <dbReference type="EMBL" id="MBB3140017.1"/>
    </source>
</evidence>
<dbReference type="Proteomes" id="UP000525987">
    <property type="component" value="Unassembled WGS sequence"/>
</dbReference>
<dbReference type="PANTHER" id="PTHR10824:SF4">
    <property type="entry name" value="ACYL-COENZYME A THIOESTERASE 1-LIKE"/>
    <property type="match status" value="1"/>
</dbReference>
<accession>A0A7W5BVP5</accession>